<dbReference type="RefSeq" id="WP_049995428.1">
    <property type="nucleotide sequence ID" value="NZ_CP031310.1"/>
</dbReference>
<accession>A0A4D6HAR1</accession>
<sequence length="142" mass="15706">MARELTERTASILDSASTWEGVRRVVRSERRHGTTTLRVDGRAFGRVETDGVEACLPGKLPRTVVRHGLADAELEAGWTRLDLDDASVHDAVVLLRVAYLSHVARTQRNRADAFQSVDLDAALDELDLSPGTIHLVREQARP</sequence>
<organism evidence="1 2">
    <name type="scientific">Halapricum salinum</name>
    <dbReference type="NCBI Taxonomy" id="1457250"/>
    <lineage>
        <taxon>Archaea</taxon>
        <taxon>Methanobacteriati</taxon>
        <taxon>Methanobacteriota</taxon>
        <taxon>Stenosarchaea group</taxon>
        <taxon>Halobacteria</taxon>
        <taxon>Halobacteriales</taxon>
        <taxon>Haloarculaceae</taxon>
        <taxon>Halapricum</taxon>
    </lineage>
</organism>
<evidence type="ECO:0000313" key="1">
    <source>
        <dbReference type="EMBL" id="QCC51019.1"/>
    </source>
</evidence>
<dbReference type="Proteomes" id="UP000296706">
    <property type="component" value="Chromosome"/>
</dbReference>
<dbReference type="STRING" id="1457250.GCA_000755225_00067"/>
<dbReference type="OrthoDB" id="259286at2157"/>
<dbReference type="EMBL" id="CP031310">
    <property type="protein sequence ID" value="QCC51019.1"/>
    <property type="molecule type" value="Genomic_DNA"/>
</dbReference>
<keyword evidence="2" id="KW-1185">Reference proteome</keyword>
<proteinExistence type="predicted"/>
<dbReference type="AlphaFoldDB" id="A0A4D6HAR1"/>
<dbReference type="GeneID" id="39847614"/>
<name>A0A4D6HAR1_9EURY</name>
<dbReference type="KEGG" id="hsn:DV733_07075"/>
<reference evidence="1 2" key="1">
    <citation type="journal article" date="2019" name="Nat. Commun.">
        <title>A new type of DNA phosphorothioation-based antiviral system in archaea.</title>
        <authorList>
            <person name="Xiong L."/>
            <person name="Liu S."/>
            <person name="Chen S."/>
            <person name="Xiao Y."/>
            <person name="Zhu B."/>
            <person name="Gao Y."/>
            <person name="Zhang Y."/>
            <person name="Chen B."/>
            <person name="Luo J."/>
            <person name="Deng Z."/>
            <person name="Chen X."/>
            <person name="Wang L."/>
            <person name="Chen S."/>
        </authorList>
    </citation>
    <scope>NUCLEOTIDE SEQUENCE [LARGE SCALE GENOMIC DNA]</scope>
    <source>
        <strain evidence="1 2">CBA1105</strain>
    </source>
</reference>
<gene>
    <name evidence="1" type="ORF">DV733_07075</name>
</gene>
<evidence type="ECO:0000313" key="2">
    <source>
        <dbReference type="Proteomes" id="UP000296706"/>
    </source>
</evidence>
<protein>
    <submittedName>
        <fullName evidence="1">Uncharacterized protein</fullName>
    </submittedName>
</protein>